<evidence type="ECO:0000256" key="1">
    <source>
        <dbReference type="SAM" id="MobiDB-lite"/>
    </source>
</evidence>
<sequence>MMQRQTDRQTDSRPGDGSRESYARQAKETPLLRLLPLQECGVPPSPPLAAPPPLLPPSTQHPRHHFYLTTPGPYRRVTLTCNFLEV</sequence>
<protein>
    <submittedName>
        <fullName evidence="2">Uncharacterized protein</fullName>
    </submittedName>
</protein>
<dbReference type="EMBL" id="VSRR010082575">
    <property type="protein sequence ID" value="MPC89909.1"/>
    <property type="molecule type" value="Genomic_DNA"/>
</dbReference>
<feature type="compositionally biased region" description="Pro residues" evidence="1">
    <location>
        <begin position="43"/>
        <end position="56"/>
    </location>
</feature>
<organism evidence="2 3">
    <name type="scientific">Portunus trituberculatus</name>
    <name type="common">Swimming crab</name>
    <name type="synonym">Neptunus trituberculatus</name>
    <dbReference type="NCBI Taxonomy" id="210409"/>
    <lineage>
        <taxon>Eukaryota</taxon>
        <taxon>Metazoa</taxon>
        <taxon>Ecdysozoa</taxon>
        <taxon>Arthropoda</taxon>
        <taxon>Crustacea</taxon>
        <taxon>Multicrustacea</taxon>
        <taxon>Malacostraca</taxon>
        <taxon>Eumalacostraca</taxon>
        <taxon>Eucarida</taxon>
        <taxon>Decapoda</taxon>
        <taxon>Pleocyemata</taxon>
        <taxon>Brachyura</taxon>
        <taxon>Eubrachyura</taxon>
        <taxon>Portunoidea</taxon>
        <taxon>Portunidae</taxon>
        <taxon>Portuninae</taxon>
        <taxon>Portunus</taxon>
    </lineage>
</organism>
<comment type="caution">
    <text evidence="2">The sequence shown here is derived from an EMBL/GenBank/DDBJ whole genome shotgun (WGS) entry which is preliminary data.</text>
</comment>
<name>A0A5B7J5A3_PORTR</name>
<keyword evidence="3" id="KW-1185">Reference proteome</keyword>
<evidence type="ECO:0000313" key="2">
    <source>
        <dbReference type="EMBL" id="MPC89909.1"/>
    </source>
</evidence>
<gene>
    <name evidence="2" type="ORF">E2C01_084872</name>
</gene>
<feature type="compositionally biased region" description="Basic and acidic residues" evidence="1">
    <location>
        <begin position="1"/>
        <end position="27"/>
    </location>
</feature>
<evidence type="ECO:0000313" key="3">
    <source>
        <dbReference type="Proteomes" id="UP000324222"/>
    </source>
</evidence>
<feature type="region of interest" description="Disordered" evidence="1">
    <location>
        <begin position="1"/>
        <end position="64"/>
    </location>
</feature>
<proteinExistence type="predicted"/>
<reference evidence="2 3" key="1">
    <citation type="submission" date="2019-05" db="EMBL/GenBank/DDBJ databases">
        <title>Another draft genome of Portunus trituberculatus and its Hox gene families provides insights of decapod evolution.</title>
        <authorList>
            <person name="Jeong J.-H."/>
            <person name="Song I."/>
            <person name="Kim S."/>
            <person name="Choi T."/>
            <person name="Kim D."/>
            <person name="Ryu S."/>
            <person name="Kim W."/>
        </authorList>
    </citation>
    <scope>NUCLEOTIDE SEQUENCE [LARGE SCALE GENOMIC DNA]</scope>
    <source>
        <tissue evidence="2">Muscle</tissue>
    </source>
</reference>
<dbReference type="Proteomes" id="UP000324222">
    <property type="component" value="Unassembled WGS sequence"/>
</dbReference>
<dbReference type="AlphaFoldDB" id="A0A5B7J5A3"/>
<accession>A0A5B7J5A3</accession>